<dbReference type="eggNOG" id="COG4639">
    <property type="taxonomic scope" value="Bacteria"/>
</dbReference>
<dbReference type="InParanoid" id="E3IUH6"/>
<dbReference type="InterPro" id="IPR027417">
    <property type="entry name" value="P-loop_NTPase"/>
</dbReference>
<dbReference type="Proteomes" id="UP000002484">
    <property type="component" value="Chromosome"/>
</dbReference>
<dbReference type="SUPFAM" id="SSF52540">
    <property type="entry name" value="P-loop containing nucleoside triphosphate hydrolases"/>
    <property type="match status" value="1"/>
</dbReference>
<dbReference type="HOGENOM" id="CLU_103307_0_0_11"/>
<evidence type="ECO:0008006" key="3">
    <source>
        <dbReference type="Google" id="ProtNLM"/>
    </source>
</evidence>
<dbReference type="Pfam" id="PF13671">
    <property type="entry name" value="AAA_33"/>
    <property type="match status" value="1"/>
</dbReference>
<evidence type="ECO:0000313" key="1">
    <source>
        <dbReference type="EMBL" id="ADP83661.1"/>
    </source>
</evidence>
<proteinExistence type="predicted"/>
<organism evidence="1 2">
    <name type="scientific">Pseudofrankia inefficax (strain DSM 45817 / CECT 9037 / DDB 130130 / EuI1c)</name>
    <name type="common">Frankia inefficax</name>
    <dbReference type="NCBI Taxonomy" id="298654"/>
    <lineage>
        <taxon>Bacteria</taxon>
        <taxon>Bacillati</taxon>
        <taxon>Actinomycetota</taxon>
        <taxon>Actinomycetes</taxon>
        <taxon>Frankiales</taxon>
        <taxon>Frankiaceae</taxon>
        <taxon>Pseudofrankia</taxon>
    </lineage>
</organism>
<dbReference type="Gene3D" id="3.40.50.300">
    <property type="entry name" value="P-loop containing nucleotide triphosphate hydrolases"/>
    <property type="match status" value="1"/>
</dbReference>
<keyword evidence="2" id="KW-1185">Reference proteome</keyword>
<dbReference type="OrthoDB" id="9781848at2"/>
<dbReference type="EMBL" id="CP002299">
    <property type="protein sequence ID" value="ADP83661.1"/>
    <property type="molecule type" value="Genomic_DNA"/>
</dbReference>
<accession>E3IUH6</accession>
<evidence type="ECO:0000313" key="2">
    <source>
        <dbReference type="Proteomes" id="UP000002484"/>
    </source>
</evidence>
<dbReference type="KEGG" id="fri:FraEuI1c_5677"/>
<gene>
    <name evidence="1" type="ordered locus">FraEuI1c_5677</name>
</gene>
<sequence length="184" mass="20021">MSTRGDSDRPPSLVVLRGPSCSGKTTTALAIRQAVGRGVAVVQQDVIRRELLREPDLPHALNIDLIATIVTRCLAGGYDVILEGILDASRYGAMLRSLIAAHPGRAHAYYFHLPFEETVRRHATKPNTHGYGEPELARWYVPNDLLGVSGERIIAPTEAQQDIVTRIVSEALPQGLEAAIDRPG</sequence>
<name>E3IUH6_PSEI1</name>
<dbReference type="AlphaFoldDB" id="E3IUH6"/>
<reference evidence="1 2" key="1">
    <citation type="submission" date="2010-10" db="EMBL/GenBank/DDBJ databases">
        <title>Complete sequence of Frankia sp. EuI1c.</title>
        <authorList>
            <consortium name="US DOE Joint Genome Institute"/>
            <person name="Lucas S."/>
            <person name="Copeland A."/>
            <person name="Lapidus A."/>
            <person name="Cheng J.-F."/>
            <person name="Bruce D."/>
            <person name="Goodwin L."/>
            <person name="Pitluck S."/>
            <person name="Chertkov O."/>
            <person name="Detter J.C."/>
            <person name="Han C."/>
            <person name="Tapia R."/>
            <person name="Land M."/>
            <person name="Hauser L."/>
            <person name="Jeffries C."/>
            <person name="Kyrpides N."/>
            <person name="Ivanova N."/>
            <person name="Mikhailova N."/>
            <person name="Beauchemin N."/>
            <person name="Sen A."/>
            <person name="Sur S.A."/>
            <person name="Gtari M."/>
            <person name="Wall L."/>
            <person name="Tisa L."/>
            <person name="Woyke T."/>
        </authorList>
    </citation>
    <scope>NUCLEOTIDE SEQUENCE [LARGE SCALE GENOMIC DNA]</scope>
    <source>
        <strain evidence="2">DSM 45817 / CECT 9037 / EuI1c</strain>
    </source>
</reference>
<dbReference type="STRING" id="298654.FraEuI1c_5677"/>
<protein>
    <recommendedName>
        <fullName evidence="3">Kinase</fullName>
    </recommendedName>
</protein>
<dbReference type="RefSeq" id="WP_013426779.1">
    <property type="nucleotide sequence ID" value="NC_014666.1"/>
</dbReference>